<dbReference type="RefSeq" id="WP_188627195.1">
    <property type="nucleotide sequence ID" value="NZ_BMIL01000008.1"/>
</dbReference>
<dbReference type="InterPro" id="IPR007837">
    <property type="entry name" value="DinB"/>
</dbReference>
<dbReference type="SUPFAM" id="SSF109854">
    <property type="entry name" value="DinB/YfiT-like putative metalloenzymes"/>
    <property type="match status" value="1"/>
</dbReference>
<dbReference type="Gene3D" id="1.20.120.450">
    <property type="entry name" value="dinb family like domain"/>
    <property type="match status" value="1"/>
</dbReference>
<dbReference type="EMBL" id="BMIL01000008">
    <property type="protein sequence ID" value="GGC70116.1"/>
    <property type="molecule type" value="Genomic_DNA"/>
</dbReference>
<evidence type="ECO:0000256" key="3">
    <source>
        <dbReference type="PIRSR" id="PIRSR607837-1"/>
    </source>
</evidence>
<dbReference type="GO" id="GO:0046872">
    <property type="term" value="F:metal ion binding"/>
    <property type="evidence" value="ECO:0007669"/>
    <property type="project" value="UniProtKB-KW"/>
</dbReference>
<keyword evidence="5" id="KW-1185">Reference proteome</keyword>
<dbReference type="AlphaFoldDB" id="A0A916XGH4"/>
<reference evidence="4" key="1">
    <citation type="journal article" date="2014" name="Int. J. Syst. Evol. Microbiol.">
        <title>Complete genome sequence of Corynebacterium casei LMG S-19264T (=DSM 44701T), isolated from a smear-ripened cheese.</title>
        <authorList>
            <consortium name="US DOE Joint Genome Institute (JGI-PGF)"/>
            <person name="Walter F."/>
            <person name="Albersmeier A."/>
            <person name="Kalinowski J."/>
            <person name="Ruckert C."/>
        </authorList>
    </citation>
    <scope>NUCLEOTIDE SEQUENCE</scope>
    <source>
        <strain evidence="4">CGMCC 1.15343</strain>
    </source>
</reference>
<feature type="binding site" evidence="3">
    <location>
        <position position="39"/>
    </location>
    <ligand>
        <name>a divalent metal cation</name>
        <dbReference type="ChEBI" id="CHEBI:60240"/>
    </ligand>
</feature>
<evidence type="ECO:0008006" key="6">
    <source>
        <dbReference type="Google" id="ProtNLM"/>
    </source>
</evidence>
<gene>
    <name evidence="4" type="ORF">GCM10011387_24410</name>
</gene>
<dbReference type="PANTHER" id="PTHR37302">
    <property type="entry name" value="SLR1116 PROTEIN"/>
    <property type="match status" value="1"/>
</dbReference>
<reference evidence="4" key="2">
    <citation type="submission" date="2020-09" db="EMBL/GenBank/DDBJ databases">
        <authorList>
            <person name="Sun Q."/>
            <person name="Zhou Y."/>
        </authorList>
    </citation>
    <scope>NUCLEOTIDE SEQUENCE</scope>
    <source>
        <strain evidence="4">CGMCC 1.15343</strain>
    </source>
</reference>
<evidence type="ECO:0000313" key="4">
    <source>
        <dbReference type="EMBL" id="GGC70116.1"/>
    </source>
</evidence>
<dbReference type="Pfam" id="PF05163">
    <property type="entry name" value="DinB"/>
    <property type="match status" value="1"/>
</dbReference>
<dbReference type="PANTHER" id="PTHR37302:SF3">
    <property type="entry name" value="DAMAGE-INDUCIBLE PROTEIN DINB"/>
    <property type="match status" value="1"/>
</dbReference>
<feature type="binding site" evidence="3">
    <location>
        <position position="118"/>
    </location>
    <ligand>
        <name>a divalent metal cation</name>
        <dbReference type="ChEBI" id="CHEBI:60240"/>
    </ligand>
</feature>
<comment type="caution">
    <text evidence="4">The sequence shown here is derived from an EMBL/GenBank/DDBJ whole genome shotgun (WGS) entry which is preliminary data.</text>
</comment>
<evidence type="ECO:0000256" key="1">
    <source>
        <dbReference type="ARBA" id="ARBA00008635"/>
    </source>
</evidence>
<keyword evidence="2 3" id="KW-0479">Metal-binding</keyword>
<proteinExistence type="inferred from homology"/>
<sequence>MESTLNRLLKYQIWAMDRLFNQLEALLTVPPTALKLLQHIVNAESIWMSRVAGEKQVVGVWETLPLHDCRSLHQSSVQKLQTVLNNNQDLEQVISYVNTSGDAFSDPMHDIIVHVLNHSTYHRAQIAKEMRMHNIDPINTDYITYVRKK</sequence>
<protein>
    <recommendedName>
        <fullName evidence="6">Damage-inducible protein DinB</fullName>
    </recommendedName>
</protein>
<accession>A0A916XGH4</accession>
<name>A0A916XGH4_9SPHI</name>
<dbReference type="Proteomes" id="UP000651668">
    <property type="component" value="Unassembled WGS sequence"/>
</dbReference>
<feature type="binding site" evidence="3">
    <location>
        <position position="122"/>
    </location>
    <ligand>
        <name>a divalent metal cation</name>
        <dbReference type="ChEBI" id="CHEBI:60240"/>
    </ligand>
</feature>
<organism evidence="4 5">
    <name type="scientific">Pedobacter quisquiliarum</name>
    <dbReference type="NCBI Taxonomy" id="1834438"/>
    <lineage>
        <taxon>Bacteria</taxon>
        <taxon>Pseudomonadati</taxon>
        <taxon>Bacteroidota</taxon>
        <taxon>Sphingobacteriia</taxon>
        <taxon>Sphingobacteriales</taxon>
        <taxon>Sphingobacteriaceae</taxon>
        <taxon>Pedobacter</taxon>
    </lineage>
</organism>
<evidence type="ECO:0000256" key="2">
    <source>
        <dbReference type="ARBA" id="ARBA00022723"/>
    </source>
</evidence>
<evidence type="ECO:0000313" key="5">
    <source>
        <dbReference type="Proteomes" id="UP000651668"/>
    </source>
</evidence>
<comment type="similarity">
    <text evidence="1">Belongs to the DinB family.</text>
</comment>
<dbReference type="InterPro" id="IPR034660">
    <property type="entry name" value="DinB/YfiT-like"/>
</dbReference>